<dbReference type="Proteomes" id="UP000602198">
    <property type="component" value="Unassembled WGS sequence"/>
</dbReference>
<protein>
    <submittedName>
        <fullName evidence="6">AraC family transcriptional regulator</fullName>
    </submittedName>
</protein>
<dbReference type="PROSITE" id="PS01124">
    <property type="entry name" value="HTH_ARAC_FAMILY_2"/>
    <property type="match status" value="1"/>
</dbReference>
<evidence type="ECO:0000256" key="3">
    <source>
        <dbReference type="ARBA" id="ARBA00023163"/>
    </source>
</evidence>
<dbReference type="InterPro" id="IPR018060">
    <property type="entry name" value="HTH_AraC"/>
</dbReference>
<dbReference type="SUPFAM" id="SSF46689">
    <property type="entry name" value="Homeodomain-like"/>
    <property type="match status" value="1"/>
</dbReference>
<dbReference type="InterPro" id="IPR032687">
    <property type="entry name" value="AraC-type_N"/>
</dbReference>
<dbReference type="PANTHER" id="PTHR47894:SF1">
    <property type="entry name" value="HTH-TYPE TRANSCRIPTIONAL REGULATOR VQSM"/>
    <property type="match status" value="1"/>
</dbReference>
<evidence type="ECO:0000313" key="7">
    <source>
        <dbReference type="Proteomes" id="UP000602198"/>
    </source>
</evidence>
<dbReference type="InterPro" id="IPR009057">
    <property type="entry name" value="Homeodomain-like_sf"/>
</dbReference>
<keyword evidence="2" id="KW-0238">DNA-binding</keyword>
<evidence type="ECO:0000256" key="2">
    <source>
        <dbReference type="ARBA" id="ARBA00023125"/>
    </source>
</evidence>
<dbReference type="Pfam" id="PF12833">
    <property type="entry name" value="HTH_18"/>
    <property type="match status" value="1"/>
</dbReference>
<dbReference type="SMART" id="SM00342">
    <property type="entry name" value="HTH_ARAC"/>
    <property type="match status" value="1"/>
</dbReference>
<keyword evidence="3" id="KW-0804">Transcription</keyword>
<evidence type="ECO:0000256" key="1">
    <source>
        <dbReference type="ARBA" id="ARBA00023015"/>
    </source>
</evidence>
<evidence type="ECO:0000256" key="4">
    <source>
        <dbReference type="SAM" id="MobiDB-lite"/>
    </source>
</evidence>
<dbReference type="RefSeq" id="WP_201943982.1">
    <property type="nucleotide sequence ID" value="NZ_JAERRJ010000002.1"/>
</dbReference>
<keyword evidence="7" id="KW-1185">Reference proteome</keyword>
<gene>
    <name evidence="6" type="ORF">JK358_04590</name>
</gene>
<dbReference type="EMBL" id="JAERRJ010000002">
    <property type="protein sequence ID" value="MBL1073664.1"/>
    <property type="molecule type" value="Genomic_DNA"/>
</dbReference>
<dbReference type="Gene3D" id="1.10.10.60">
    <property type="entry name" value="Homeodomain-like"/>
    <property type="match status" value="1"/>
</dbReference>
<evidence type="ECO:0000313" key="6">
    <source>
        <dbReference type="EMBL" id="MBL1073664.1"/>
    </source>
</evidence>
<feature type="region of interest" description="Disordered" evidence="4">
    <location>
        <begin position="331"/>
        <end position="355"/>
    </location>
</feature>
<accession>A0ABS1LZH0</accession>
<keyword evidence="1" id="KW-0805">Transcription regulation</keyword>
<evidence type="ECO:0000259" key="5">
    <source>
        <dbReference type="PROSITE" id="PS01124"/>
    </source>
</evidence>
<proteinExistence type="predicted"/>
<feature type="compositionally biased region" description="Low complexity" evidence="4">
    <location>
        <begin position="346"/>
        <end position="355"/>
    </location>
</feature>
<dbReference type="Pfam" id="PF12625">
    <property type="entry name" value="Arabinose_bd"/>
    <property type="match status" value="1"/>
</dbReference>
<dbReference type="PANTHER" id="PTHR47894">
    <property type="entry name" value="HTH-TYPE TRANSCRIPTIONAL REGULATOR GADX"/>
    <property type="match status" value="1"/>
</dbReference>
<sequence length="355" mass="38421">MLPLDLRRPPASALLLTNLGAEHGVPAEVMLRDTGLAFEALSQPQTSVTGAQEMRIVRNLIGAVADSATLGVEAGARYHVTTHGVWGLALSSCPTLRAAIEVGLRYVDLTFAFTRMSLASEGGHTRLYLDAAHLPADLRRFFVERETASTANLARQITSVPALWGRASFAHSAPPTLEPYLAFGPPPNFDAEANFIEFDPAILDLPLPQADPYAAANFQEQCRLLLEQYRAQSGYAGRVRELLTAEPGRLPDIETVSAALHMSSRTLRRHLEQEGTSYRRLLDEVRETLAEELLTAGVLSVGEVGRRLGYTDTPSFTAAFKRWKGGISPSAYARTATPPARPAPPASARSGPSPR</sequence>
<comment type="caution">
    <text evidence="6">The sequence shown here is derived from an EMBL/GenBank/DDBJ whole genome shotgun (WGS) entry which is preliminary data.</text>
</comment>
<feature type="domain" description="HTH araC/xylS-type" evidence="5">
    <location>
        <begin position="237"/>
        <end position="325"/>
    </location>
</feature>
<name>A0ABS1LZH0_9NOCA</name>
<reference evidence="6 7" key="1">
    <citation type="submission" date="2021-01" db="EMBL/GenBank/DDBJ databases">
        <title>WGS of actinomycetes isolated from Thailand.</title>
        <authorList>
            <person name="Thawai C."/>
        </authorList>
    </citation>
    <scope>NUCLEOTIDE SEQUENCE [LARGE SCALE GENOMIC DNA]</scope>
    <source>
        <strain evidence="6 7">LPG 2</strain>
    </source>
</reference>
<organism evidence="6 7">
    <name type="scientific">Nocardia acididurans</name>
    <dbReference type="NCBI Taxonomy" id="2802282"/>
    <lineage>
        <taxon>Bacteria</taxon>
        <taxon>Bacillati</taxon>
        <taxon>Actinomycetota</taxon>
        <taxon>Actinomycetes</taxon>
        <taxon>Mycobacteriales</taxon>
        <taxon>Nocardiaceae</taxon>
        <taxon>Nocardia</taxon>
    </lineage>
</organism>